<dbReference type="EnsemblMetazoa" id="MESCA002344-RA">
    <property type="protein sequence ID" value="MESCA002344-PA"/>
    <property type="gene ID" value="MESCA002344"/>
</dbReference>
<dbReference type="GO" id="GO:0005886">
    <property type="term" value="C:plasma membrane"/>
    <property type="evidence" value="ECO:0007669"/>
    <property type="project" value="TreeGrafter"/>
</dbReference>
<evidence type="ECO:0000256" key="11">
    <source>
        <dbReference type="ARBA" id="ARBA00023180"/>
    </source>
</evidence>
<evidence type="ECO:0000313" key="17">
    <source>
        <dbReference type="EnsemblMetazoa" id="MESCA002344-PA"/>
    </source>
</evidence>
<dbReference type="InterPro" id="IPR000175">
    <property type="entry name" value="Na/ntran_symport"/>
</dbReference>
<dbReference type="InterPro" id="IPR037272">
    <property type="entry name" value="SNS_sf"/>
</dbReference>
<name>T1GG38_MEGSC</name>
<dbReference type="HOGENOM" id="CLU_1818008_0_0_1"/>
<dbReference type="SUPFAM" id="SSF161070">
    <property type="entry name" value="SNF-like"/>
    <property type="match status" value="1"/>
</dbReference>
<feature type="transmembrane region" description="Helical" evidence="16">
    <location>
        <begin position="117"/>
        <end position="138"/>
    </location>
</feature>
<evidence type="ECO:0000256" key="13">
    <source>
        <dbReference type="ARBA" id="ARBA00037785"/>
    </source>
</evidence>
<evidence type="ECO:0000256" key="7">
    <source>
        <dbReference type="ARBA" id="ARBA00022989"/>
    </source>
</evidence>
<dbReference type="Proteomes" id="UP000015102">
    <property type="component" value="Unassembled WGS sequence"/>
</dbReference>
<dbReference type="PANTHER" id="PTHR11616">
    <property type="entry name" value="SODIUM/CHLORIDE DEPENDENT TRANSPORTER"/>
    <property type="match status" value="1"/>
</dbReference>
<evidence type="ECO:0000313" key="18">
    <source>
        <dbReference type="Proteomes" id="UP000015102"/>
    </source>
</evidence>
<evidence type="ECO:0000256" key="12">
    <source>
        <dbReference type="ARBA" id="ARBA00023201"/>
    </source>
</evidence>
<proteinExistence type="inferred from homology"/>
<feature type="transmembrane region" description="Helical" evidence="16">
    <location>
        <begin position="86"/>
        <end position="105"/>
    </location>
</feature>
<reference evidence="17" key="2">
    <citation type="submission" date="2015-06" db="UniProtKB">
        <authorList>
            <consortium name="EnsemblMetazoa"/>
        </authorList>
    </citation>
    <scope>IDENTIFICATION</scope>
</reference>
<evidence type="ECO:0000256" key="5">
    <source>
        <dbReference type="ARBA" id="ARBA00022847"/>
    </source>
</evidence>
<dbReference type="STRING" id="36166.T1GG38"/>
<feature type="transmembrane region" description="Helical" evidence="16">
    <location>
        <begin position="41"/>
        <end position="66"/>
    </location>
</feature>
<comment type="function">
    <text evidence="13">Unusual broad substrate spectrum amino acid:sodium cotransporter that promotes absorption of the D isomers of essential amino acids. Neutral amino acids are the preferred substrates, especially methionine and phenylalanine.</text>
</comment>
<keyword evidence="4 16" id="KW-0812">Transmembrane</keyword>
<evidence type="ECO:0000256" key="3">
    <source>
        <dbReference type="ARBA" id="ARBA00022448"/>
    </source>
</evidence>
<keyword evidence="11" id="KW-0325">Glycoprotein</keyword>
<dbReference type="GO" id="GO:0046872">
    <property type="term" value="F:metal ion binding"/>
    <property type="evidence" value="ECO:0007669"/>
    <property type="project" value="UniProtKB-KW"/>
</dbReference>
<evidence type="ECO:0000256" key="4">
    <source>
        <dbReference type="ARBA" id="ARBA00022692"/>
    </source>
</evidence>
<evidence type="ECO:0000256" key="1">
    <source>
        <dbReference type="ARBA" id="ARBA00004141"/>
    </source>
</evidence>
<organism evidence="17 18">
    <name type="scientific">Megaselia scalaris</name>
    <name type="common">Humpbacked fly</name>
    <name type="synonym">Phora scalaris</name>
    <dbReference type="NCBI Taxonomy" id="36166"/>
    <lineage>
        <taxon>Eukaryota</taxon>
        <taxon>Metazoa</taxon>
        <taxon>Ecdysozoa</taxon>
        <taxon>Arthropoda</taxon>
        <taxon>Hexapoda</taxon>
        <taxon>Insecta</taxon>
        <taxon>Pterygota</taxon>
        <taxon>Neoptera</taxon>
        <taxon>Endopterygota</taxon>
        <taxon>Diptera</taxon>
        <taxon>Brachycera</taxon>
        <taxon>Muscomorpha</taxon>
        <taxon>Platypezoidea</taxon>
        <taxon>Phoridae</taxon>
        <taxon>Megaseliini</taxon>
        <taxon>Megaselia</taxon>
    </lineage>
</organism>
<keyword evidence="10 16" id="KW-0472">Membrane</keyword>
<dbReference type="GO" id="GO:0089718">
    <property type="term" value="P:amino acid import across plasma membrane"/>
    <property type="evidence" value="ECO:0007669"/>
    <property type="project" value="TreeGrafter"/>
</dbReference>
<keyword evidence="8 15" id="KW-0915">Sodium</keyword>
<keyword evidence="9" id="KW-0406">Ion transport</keyword>
<reference evidence="18" key="1">
    <citation type="submission" date="2013-02" db="EMBL/GenBank/DDBJ databases">
        <authorList>
            <person name="Hughes D."/>
        </authorList>
    </citation>
    <scope>NUCLEOTIDE SEQUENCE</scope>
    <source>
        <strain>Durham</strain>
        <strain evidence="18">NC isolate 2 -- Noor lab</strain>
    </source>
</reference>
<dbReference type="EMBL" id="CAQQ02127093">
    <property type="status" value="NOT_ANNOTATED_CDS"/>
    <property type="molecule type" value="Genomic_DNA"/>
</dbReference>
<evidence type="ECO:0000256" key="14">
    <source>
        <dbReference type="ARBA" id="ARBA00040215"/>
    </source>
</evidence>
<dbReference type="GO" id="GO:0005283">
    <property type="term" value="F:amino acid:sodium symporter activity"/>
    <property type="evidence" value="ECO:0007669"/>
    <property type="project" value="TreeGrafter"/>
</dbReference>
<dbReference type="PROSITE" id="PS50267">
    <property type="entry name" value="NA_NEUROTRAN_SYMP_3"/>
    <property type="match status" value="1"/>
</dbReference>
<dbReference type="EMBL" id="CAQQ02127094">
    <property type="status" value="NOT_ANNOTATED_CDS"/>
    <property type="molecule type" value="Genomic_DNA"/>
</dbReference>
<dbReference type="EMBL" id="CAQQ02127096">
    <property type="status" value="NOT_ANNOTATED_CDS"/>
    <property type="molecule type" value="Genomic_DNA"/>
</dbReference>
<dbReference type="EMBL" id="CAQQ02127095">
    <property type="status" value="NOT_ANNOTATED_CDS"/>
    <property type="molecule type" value="Genomic_DNA"/>
</dbReference>
<evidence type="ECO:0000256" key="10">
    <source>
        <dbReference type="ARBA" id="ARBA00023136"/>
    </source>
</evidence>
<comment type="subcellular location">
    <subcellularLocation>
        <location evidence="1">Membrane</location>
        <topology evidence="1">Multi-pass membrane protein</topology>
    </subcellularLocation>
</comment>
<keyword evidence="7 16" id="KW-1133">Transmembrane helix</keyword>
<accession>T1GG38</accession>
<dbReference type="GO" id="GO:0015179">
    <property type="term" value="F:L-amino acid transmembrane transporter activity"/>
    <property type="evidence" value="ECO:0007669"/>
    <property type="project" value="TreeGrafter"/>
</dbReference>
<evidence type="ECO:0000256" key="2">
    <source>
        <dbReference type="ARBA" id="ARBA00006459"/>
    </source>
</evidence>
<evidence type="ECO:0000256" key="15">
    <source>
        <dbReference type="PIRSR" id="PIRSR600175-1"/>
    </source>
</evidence>
<dbReference type="PANTHER" id="PTHR11616:SF321">
    <property type="entry name" value="SODIUM-DEPENDENT NUTRIENT AMINO ACID TRANSPORTER 1-RELATED"/>
    <property type="match status" value="1"/>
</dbReference>
<dbReference type="EMBL" id="CAQQ02127092">
    <property type="status" value="NOT_ANNOTATED_CDS"/>
    <property type="molecule type" value="Genomic_DNA"/>
</dbReference>
<dbReference type="EMBL" id="CAQQ02127097">
    <property type="status" value="NOT_ANNOTATED_CDS"/>
    <property type="molecule type" value="Genomic_DNA"/>
</dbReference>
<keyword evidence="5" id="KW-0769">Symport</keyword>
<keyword evidence="3" id="KW-0813">Transport</keyword>
<evidence type="ECO:0000256" key="6">
    <source>
        <dbReference type="ARBA" id="ARBA00022970"/>
    </source>
</evidence>
<keyword evidence="15" id="KW-0479">Metal-binding</keyword>
<evidence type="ECO:0000256" key="8">
    <source>
        <dbReference type="ARBA" id="ARBA00023053"/>
    </source>
</evidence>
<comment type="similarity">
    <text evidence="2">Belongs to the sodium:neurotransmitter symporter (SNF) (TC 2.A.22) family.</text>
</comment>
<keyword evidence="12" id="KW-0739">Sodium transport</keyword>
<evidence type="ECO:0000256" key="16">
    <source>
        <dbReference type="SAM" id="Phobius"/>
    </source>
</evidence>
<feature type="transmembrane region" description="Helical" evidence="16">
    <location>
        <begin position="6"/>
        <end position="29"/>
    </location>
</feature>
<feature type="binding site" evidence="15">
    <location>
        <position position="52"/>
    </location>
    <ligand>
        <name>Na(+)</name>
        <dbReference type="ChEBI" id="CHEBI:29101"/>
        <label>1</label>
    </ligand>
</feature>
<protein>
    <recommendedName>
        <fullName evidence="14">Sodium-dependent nutrient amino acid transporter 1</fullName>
    </recommendedName>
</protein>
<dbReference type="AlphaFoldDB" id="T1GG38"/>
<sequence length="142" mass="16274">MSRPYIVMIILLIRSMTLPGALDGVIFFLKPQWDKLLEAKVWYAAVTQVFFSLAIFFGGIIMYSSYNRFGHNIYKDVTIVTTLDTFTSLLSGIIIFGILGNLAYEKGRGGGHKLWKSFLFSGNISLYHLLMEIIWYLVFEKK</sequence>
<dbReference type="Pfam" id="PF00209">
    <property type="entry name" value="SNF"/>
    <property type="match status" value="1"/>
</dbReference>
<evidence type="ECO:0000256" key="9">
    <source>
        <dbReference type="ARBA" id="ARBA00023065"/>
    </source>
</evidence>
<keyword evidence="6" id="KW-0029">Amino-acid transport</keyword>
<keyword evidence="18" id="KW-1185">Reference proteome</keyword>